<evidence type="ECO:0000259" key="6">
    <source>
        <dbReference type="PROSITE" id="PS50249"/>
    </source>
</evidence>
<dbReference type="SUPFAM" id="SSF102712">
    <property type="entry name" value="JAB1/MPN domain"/>
    <property type="match status" value="1"/>
</dbReference>
<keyword evidence="1" id="KW-0645">Protease</keyword>
<dbReference type="InterPro" id="IPR001405">
    <property type="entry name" value="UPF0758"/>
</dbReference>
<keyword evidence="3" id="KW-0378">Hydrolase</keyword>
<dbReference type="AlphaFoldDB" id="A0A162W5K5"/>
<keyword evidence="4" id="KW-0862">Zinc</keyword>
<dbReference type="GO" id="GO:0046872">
    <property type="term" value="F:metal ion binding"/>
    <property type="evidence" value="ECO:0007669"/>
    <property type="project" value="UniProtKB-KW"/>
</dbReference>
<accession>A0A162W5K5</accession>
<dbReference type="Gene3D" id="3.40.140.10">
    <property type="entry name" value="Cytidine Deaminase, domain 2"/>
    <property type="match status" value="1"/>
</dbReference>
<evidence type="ECO:0000313" key="9">
    <source>
        <dbReference type="Proteomes" id="UP000185657"/>
    </source>
</evidence>
<evidence type="ECO:0000256" key="4">
    <source>
        <dbReference type="ARBA" id="ARBA00022833"/>
    </source>
</evidence>
<dbReference type="CDD" id="cd08071">
    <property type="entry name" value="MPN_DUF2466"/>
    <property type="match status" value="1"/>
</dbReference>
<dbReference type="Proteomes" id="UP000185680">
    <property type="component" value="Chromosome"/>
</dbReference>
<evidence type="ECO:0000256" key="1">
    <source>
        <dbReference type="ARBA" id="ARBA00022670"/>
    </source>
</evidence>
<keyword evidence="2" id="KW-0479">Metal-binding</keyword>
<evidence type="ECO:0000256" key="3">
    <source>
        <dbReference type="ARBA" id="ARBA00022801"/>
    </source>
</evidence>
<dbReference type="InterPro" id="IPR020891">
    <property type="entry name" value="UPF0758_CS"/>
</dbReference>
<proteinExistence type="predicted"/>
<dbReference type="GO" id="GO:0008237">
    <property type="term" value="F:metallopeptidase activity"/>
    <property type="evidence" value="ECO:0007669"/>
    <property type="project" value="UniProtKB-KW"/>
</dbReference>
<evidence type="ECO:0000313" key="8">
    <source>
        <dbReference type="EMBL" id="OAD44046.1"/>
    </source>
</evidence>
<keyword evidence="5" id="KW-0482">Metalloprotease</keyword>
<feature type="domain" description="MPN" evidence="6">
    <location>
        <begin position="51"/>
        <end position="173"/>
    </location>
</feature>
<sequence length="173" mass="18959">MSQLSSLSFTSSIDSSLLVRDVAGSYRPADPAEVLQAALRVLEGQLRGTEMLSSPQAVRDFLRIKLGTLEHEVFAVIHLDAQHRVIEYVEMFRGTVTQTSVYPREVVKEAMAHNTAAIVLVHNHPSGVAEPSRADEYLTQTIKSALSLVDVRVIDHLIVAGPTILSFAERGLI</sequence>
<dbReference type="PROSITE" id="PS50249">
    <property type="entry name" value="MPN"/>
    <property type="match status" value="1"/>
</dbReference>
<organism evidence="7 10">
    <name type="scientific">Hydrogenophaga crassostreae</name>
    <dbReference type="NCBI Taxonomy" id="1763535"/>
    <lineage>
        <taxon>Bacteria</taxon>
        <taxon>Pseudomonadati</taxon>
        <taxon>Pseudomonadota</taxon>
        <taxon>Betaproteobacteria</taxon>
        <taxon>Burkholderiales</taxon>
        <taxon>Comamonadaceae</taxon>
        <taxon>Hydrogenophaga</taxon>
    </lineage>
</organism>
<dbReference type="Pfam" id="PF04002">
    <property type="entry name" value="RadC"/>
    <property type="match status" value="1"/>
</dbReference>
<dbReference type="InterPro" id="IPR037518">
    <property type="entry name" value="MPN"/>
</dbReference>
<evidence type="ECO:0000313" key="7">
    <source>
        <dbReference type="EMBL" id="AOW13989.1"/>
    </source>
</evidence>
<keyword evidence="9" id="KW-1185">Reference proteome</keyword>
<dbReference type="Proteomes" id="UP000185657">
    <property type="component" value="Unassembled WGS sequence"/>
</dbReference>
<evidence type="ECO:0000313" key="10">
    <source>
        <dbReference type="Proteomes" id="UP000185680"/>
    </source>
</evidence>
<dbReference type="InterPro" id="IPR025657">
    <property type="entry name" value="RadC_JAB"/>
</dbReference>
<dbReference type="GO" id="GO:0006508">
    <property type="term" value="P:proteolysis"/>
    <property type="evidence" value="ECO:0007669"/>
    <property type="project" value="UniProtKB-KW"/>
</dbReference>
<protein>
    <submittedName>
        <fullName evidence="7">DNA repair protein</fullName>
    </submittedName>
</protein>
<dbReference type="EMBL" id="LVWD01000001">
    <property type="protein sequence ID" value="OAD44046.1"/>
    <property type="molecule type" value="Genomic_DNA"/>
</dbReference>
<gene>
    <name evidence="7" type="ORF">LPB072_15235</name>
    <name evidence="8" type="ORF">LPB72_00585</name>
</gene>
<reference evidence="8 9" key="1">
    <citation type="submission" date="2016-02" db="EMBL/GenBank/DDBJ databases">
        <title>Draft genome sequence of Hydrogenophaga sp. LPB0072.</title>
        <authorList>
            <person name="Shin S.-K."/>
            <person name="Yi H."/>
        </authorList>
    </citation>
    <scope>NUCLEOTIDE SEQUENCE [LARGE SCALE GENOMIC DNA]</scope>
    <source>
        <strain evidence="8 9">LPB0072</strain>
    </source>
</reference>
<dbReference type="NCBIfam" id="TIGR00608">
    <property type="entry name" value="radc"/>
    <property type="match status" value="1"/>
</dbReference>
<dbReference type="PANTHER" id="PTHR30471">
    <property type="entry name" value="DNA REPAIR PROTEIN RADC"/>
    <property type="match status" value="1"/>
</dbReference>
<dbReference type="RefSeq" id="WP_066084215.1">
    <property type="nucleotide sequence ID" value="NZ_CP017476.1"/>
</dbReference>
<evidence type="ECO:0000256" key="5">
    <source>
        <dbReference type="ARBA" id="ARBA00023049"/>
    </source>
</evidence>
<dbReference type="PANTHER" id="PTHR30471:SF3">
    <property type="entry name" value="UPF0758 PROTEIN YEES-RELATED"/>
    <property type="match status" value="1"/>
</dbReference>
<dbReference type="PROSITE" id="PS01302">
    <property type="entry name" value="UPF0758"/>
    <property type="match status" value="1"/>
</dbReference>
<dbReference type="EMBL" id="CP017476">
    <property type="protein sequence ID" value="AOW13989.1"/>
    <property type="molecule type" value="Genomic_DNA"/>
</dbReference>
<dbReference type="OrthoDB" id="9804482at2"/>
<dbReference type="STRING" id="1763535.LPB072_15235"/>
<reference evidence="7 10" key="2">
    <citation type="submission" date="2016-10" db="EMBL/GenBank/DDBJ databases">
        <title>Hydorgenophaga sp. LPB0072 isolated from gastropod.</title>
        <authorList>
            <person name="Kim E."/>
            <person name="Yi H."/>
        </authorList>
    </citation>
    <scope>NUCLEOTIDE SEQUENCE [LARGE SCALE GENOMIC DNA]</scope>
    <source>
        <strain evidence="7 10">LPB0072</strain>
    </source>
</reference>
<dbReference type="KEGG" id="hyl:LPB072_15235"/>
<evidence type="ECO:0000256" key="2">
    <source>
        <dbReference type="ARBA" id="ARBA00022723"/>
    </source>
</evidence>
<name>A0A162W5K5_9BURK</name>